<protein>
    <recommendedName>
        <fullName evidence="1">DUF6915 domain-containing protein</fullName>
    </recommendedName>
</protein>
<reference evidence="2 3" key="1">
    <citation type="submission" date="2024-03" db="EMBL/GenBank/DDBJ databases">
        <title>Cognatishimia coralii sp. nov., a marine bacterium isolated from coral surrounding seawater.</title>
        <authorList>
            <person name="Liu X."/>
            <person name="Liu S."/>
            <person name="Sun H."/>
            <person name="Zhang Y."/>
        </authorList>
    </citation>
    <scope>NUCLEOTIDE SEQUENCE [LARGE SCALE GENOMIC DNA]</scope>
    <source>
        <strain evidence="2 3">D5M38</strain>
    </source>
</reference>
<evidence type="ECO:0000313" key="3">
    <source>
        <dbReference type="Proteomes" id="UP001368270"/>
    </source>
</evidence>
<feature type="domain" description="DUF6915" evidence="1">
    <location>
        <begin position="1"/>
        <end position="88"/>
    </location>
</feature>
<proteinExistence type="predicted"/>
<accession>A0ABU8QL50</accession>
<dbReference type="RefSeq" id="WP_339404757.1">
    <property type="nucleotide sequence ID" value="NZ_JBBGAZ010000018.1"/>
</dbReference>
<sequence length="214" mass="24075">MRPFQHAQASAPITNDWKKDLAVHEFMDSTKFACADRRHRVVLHHIDLGAAIVARAFPHRQDTAKLVEQHVCEDLGHAVSLEDWFDIVDSARLPSPIHRRVDSGYGKVAQYVSGRLSQSAHPEANAVCEFLFSPTTYLSADPLRALSLMMNSCGPMIVRKVFGKPRTMPDGKIVDFGWIAEAAIFTAFGRIPDLREIIDCWDFEPTRKEMATTK</sequence>
<organism evidence="2 3">
    <name type="scientific">Cognatishimia coralii</name>
    <dbReference type="NCBI Taxonomy" id="3083254"/>
    <lineage>
        <taxon>Bacteria</taxon>
        <taxon>Pseudomonadati</taxon>
        <taxon>Pseudomonadota</taxon>
        <taxon>Alphaproteobacteria</taxon>
        <taxon>Rhodobacterales</taxon>
        <taxon>Paracoccaceae</taxon>
        <taxon>Cognatishimia</taxon>
    </lineage>
</organism>
<dbReference type="EMBL" id="JBBGAZ010000018">
    <property type="protein sequence ID" value="MEJ5220143.1"/>
    <property type="molecule type" value="Genomic_DNA"/>
</dbReference>
<dbReference type="Pfam" id="PF21866">
    <property type="entry name" value="DUF6915"/>
    <property type="match status" value="1"/>
</dbReference>
<dbReference type="InterPro" id="IPR054061">
    <property type="entry name" value="DUF6915"/>
</dbReference>
<gene>
    <name evidence="2" type="ORF">WG622_17950</name>
</gene>
<keyword evidence="3" id="KW-1185">Reference proteome</keyword>
<evidence type="ECO:0000313" key="2">
    <source>
        <dbReference type="EMBL" id="MEJ5220143.1"/>
    </source>
</evidence>
<comment type="caution">
    <text evidence="2">The sequence shown here is derived from an EMBL/GenBank/DDBJ whole genome shotgun (WGS) entry which is preliminary data.</text>
</comment>
<name>A0ABU8QL50_9RHOB</name>
<evidence type="ECO:0000259" key="1">
    <source>
        <dbReference type="Pfam" id="PF21866"/>
    </source>
</evidence>
<dbReference type="Proteomes" id="UP001368270">
    <property type="component" value="Unassembled WGS sequence"/>
</dbReference>